<evidence type="ECO:0000256" key="4">
    <source>
        <dbReference type="ARBA" id="ARBA00023306"/>
    </source>
</evidence>
<dbReference type="PANTHER" id="PTHR34298">
    <property type="entry name" value="SEGREGATION AND CONDENSATION PROTEIN B"/>
    <property type="match status" value="1"/>
</dbReference>
<keyword evidence="1 5" id="KW-0963">Cytoplasm</keyword>
<dbReference type="InterPro" id="IPR036390">
    <property type="entry name" value="WH_DNA-bd_sf"/>
</dbReference>
<dbReference type="InterPro" id="IPR036388">
    <property type="entry name" value="WH-like_DNA-bd_sf"/>
</dbReference>
<evidence type="ECO:0000256" key="2">
    <source>
        <dbReference type="ARBA" id="ARBA00022618"/>
    </source>
</evidence>
<dbReference type="GO" id="GO:0051304">
    <property type="term" value="P:chromosome separation"/>
    <property type="evidence" value="ECO:0007669"/>
    <property type="project" value="InterPro"/>
</dbReference>
<gene>
    <name evidence="5 6" type="primary">scpB</name>
    <name evidence="6" type="ORF">H9806_04410</name>
</gene>
<evidence type="ECO:0000313" key="6">
    <source>
        <dbReference type="EMBL" id="MBU3828365.1"/>
    </source>
</evidence>
<evidence type="ECO:0000256" key="3">
    <source>
        <dbReference type="ARBA" id="ARBA00022829"/>
    </source>
</evidence>
<keyword evidence="2 5" id="KW-0132">Cell division</keyword>
<dbReference type="EMBL" id="JAHLFT010000061">
    <property type="protein sequence ID" value="MBU3828365.1"/>
    <property type="molecule type" value="Genomic_DNA"/>
</dbReference>
<comment type="caution">
    <text evidence="6">The sequence shown here is derived from an EMBL/GenBank/DDBJ whole genome shotgun (WGS) entry which is preliminary data.</text>
</comment>
<protein>
    <recommendedName>
        <fullName evidence="5">Segregation and condensation protein B</fullName>
    </recommendedName>
</protein>
<dbReference type="GO" id="GO:0006260">
    <property type="term" value="P:DNA replication"/>
    <property type="evidence" value="ECO:0007669"/>
    <property type="project" value="UniProtKB-UniRule"/>
</dbReference>
<dbReference type="PIRSF" id="PIRSF019345">
    <property type="entry name" value="ScpB"/>
    <property type="match status" value="1"/>
</dbReference>
<evidence type="ECO:0000256" key="5">
    <source>
        <dbReference type="HAMAP-Rule" id="MF_01804"/>
    </source>
</evidence>
<comment type="subcellular location">
    <subcellularLocation>
        <location evidence="5">Cytoplasm</location>
    </subcellularLocation>
    <text evidence="5">Associated with two foci at the outer edges of the nucleoid region in young cells, and at four foci within both cell halves in older cells.</text>
</comment>
<dbReference type="GO" id="GO:0005737">
    <property type="term" value="C:cytoplasm"/>
    <property type="evidence" value="ECO:0007669"/>
    <property type="project" value="UniProtKB-SubCell"/>
</dbReference>
<accession>A0A9E2NTS6</accession>
<dbReference type="Proteomes" id="UP000823844">
    <property type="component" value="Unassembled WGS sequence"/>
</dbReference>
<dbReference type="AlphaFoldDB" id="A0A9E2NTS6"/>
<proteinExistence type="inferred from homology"/>
<dbReference type="PANTHER" id="PTHR34298:SF2">
    <property type="entry name" value="SEGREGATION AND CONDENSATION PROTEIN B"/>
    <property type="match status" value="1"/>
</dbReference>
<evidence type="ECO:0000313" key="7">
    <source>
        <dbReference type="Proteomes" id="UP000823844"/>
    </source>
</evidence>
<comment type="subunit">
    <text evidence="5">Homodimer. Homodimerization may be required to stabilize the binding of ScpA to the Smc head domains. Component of a cohesin-like complex composed of ScpA, ScpB and the Smc homodimer, in which ScpA and ScpB bind to the head domain of Smc. The presence of the three proteins is required for the association of the complex with DNA.</text>
</comment>
<evidence type="ECO:0000256" key="1">
    <source>
        <dbReference type="ARBA" id="ARBA00022490"/>
    </source>
</evidence>
<dbReference type="InterPro" id="IPR005234">
    <property type="entry name" value="ScpB_csome_segregation"/>
</dbReference>
<reference evidence="6" key="2">
    <citation type="submission" date="2021-04" db="EMBL/GenBank/DDBJ databases">
        <authorList>
            <person name="Gilroy R."/>
        </authorList>
    </citation>
    <scope>NUCLEOTIDE SEQUENCE</scope>
    <source>
        <strain evidence="6">F6-686</strain>
    </source>
</reference>
<keyword evidence="3 5" id="KW-0159">Chromosome partition</keyword>
<comment type="similarity">
    <text evidence="5">Belongs to the ScpB family.</text>
</comment>
<dbReference type="NCBIfam" id="TIGR00281">
    <property type="entry name" value="SMC-Scp complex subunit ScpB"/>
    <property type="match status" value="1"/>
</dbReference>
<name>A0A9E2NTS6_9LACO</name>
<reference evidence="6" key="1">
    <citation type="journal article" date="2021" name="PeerJ">
        <title>Extensive microbial diversity within the chicken gut microbiome revealed by metagenomics and culture.</title>
        <authorList>
            <person name="Gilroy R."/>
            <person name="Ravi A."/>
            <person name="Getino M."/>
            <person name="Pursley I."/>
            <person name="Horton D.L."/>
            <person name="Alikhan N.F."/>
            <person name="Baker D."/>
            <person name="Gharbi K."/>
            <person name="Hall N."/>
            <person name="Watson M."/>
            <person name="Adriaenssens E.M."/>
            <person name="Foster-Nyarko E."/>
            <person name="Jarju S."/>
            <person name="Secka A."/>
            <person name="Antonio M."/>
            <person name="Oren A."/>
            <person name="Chaudhuri R.R."/>
            <person name="La Ragione R."/>
            <person name="Hildebrand F."/>
            <person name="Pallen M.J."/>
        </authorList>
    </citation>
    <scope>NUCLEOTIDE SEQUENCE</scope>
    <source>
        <strain evidence="6">F6-686</strain>
    </source>
</reference>
<dbReference type="HAMAP" id="MF_01804">
    <property type="entry name" value="ScpB"/>
    <property type="match status" value="1"/>
</dbReference>
<dbReference type="GO" id="GO:0051301">
    <property type="term" value="P:cell division"/>
    <property type="evidence" value="ECO:0007669"/>
    <property type="project" value="UniProtKB-KW"/>
</dbReference>
<dbReference type="Pfam" id="PF04079">
    <property type="entry name" value="SMC_ScpB"/>
    <property type="match status" value="1"/>
</dbReference>
<dbReference type="SUPFAM" id="SSF46785">
    <property type="entry name" value="Winged helix' DNA-binding domain"/>
    <property type="match status" value="2"/>
</dbReference>
<dbReference type="Gene3D" id="1.10.10.10">
    <property type="entry name" value="Winged helix-like DNA-binding domain superfamily/Winged helix DNA-binding domain"/>
    <property type="match status" value="2"/>
</dbReference>
<organism evidence="6 7">
    <name type="scientific">Candidatus Lactobacillus pullistercoris</name>
    <dbReference type="NCBI Taxonomy" id="2838636"/>
    <lineage>
        <taxon>Bacteria</taxon>
        <taxon>Bacillati</taxon>
        <taxon>Bacillota</taxon>
        <taxon>Bacilli</taxon>
        <taxon>Lactobacillales</taxon>
        <taxon>Lactobacillaceae</taxon>
        <taxon>Lactobacillus</taxon>
    </lineage>
</organism>
<keyword evidence="4 5" id="KW-0131">Cell cycle</keyword>
<comment type="function">
    <text evidence="5">Participates in chromosomal partition during cell division. May act via the formation of a condensin-like complex containing Smc and ScpA that pull DNA away from mid-cell into both cell halves.</text>
</comment>
<sequence length="194" mass="22196">MTSKIAELESLLYVAGDNGLDIKSLCELLHITEVELNNLVVKLKRKYEDDSQCGLQIIQLNDLFKMTTNQRTSEIVQKYFDKDLTKTLSQSALEILSIVAYRQPITRIEIDDIRGVNSSGALQTLSWRGLVKADGKKDAPGHPNLYVTTDYFLQYFNFESLADLPLIEDFEDENFEDEEKLDFDDPDFNNKGED</sequence>